<reference evidence="2 4" key="1">
    <citation type="submission" date="2018-06" db="EMBL/GenBank/DDBJ databases">
        <title>Genomic Encyclopedia of Type Strains, Phase III (KMG-III): the genomes of soil and plant-associated and newly described type strains.</title>
        <authorList>
            <person name="Whitman W."/>
        </authorList>
    </citation>
    <scope>NUCLEOTIDE SEQUENCE [LARGE SCALE GENOMIC DNA]</scope>
    <source>
        <strain evidence="2 4">JC5</strain>
    </source>
</reference>
<accession>A0A6G7LVE5</accession>
<dbReference type="Proteomes" id="UP000502117">
    <property type="component" value="Chromosome"/>
</dbReference>
<evidence type="ECO:0000313" key="4">
    <source>
        <dbReference type="Proteomes" id="UP000247584"/>
    </source>
</evidence>
<dbReference type="AlphaFoldDB" id="A0A6G7LVE5"/>
<proteinExistence type="predicted"/>
<organism evidence="3 5">
    <name type="scientific">Shewanella chilikensis</name>
    <dbReference type="NCBI Taxonomy" id="558541"/>
    <lineage>
        <taxon>Bacteria</taxon>
        <taxon>Pseudomonadati</taxon>
        <taxon>Pseudomonadota</taxon>
        <taxon>Gammaproteobacteria</taxon>
        <taxon>Alteromonadales</taxon>
        <taxon>Shewanellaceae</taxon>
        <taxon>Shewanella</taxon>
    </lineage>
</organism>
<dbReference type="KEGG" id="schk:GII14_17395"/>
<dbReference type="Proteomes" id="UP000247584">
    <property type="component" value="Unassembled WGS sequence"/>
</dbReference>
<sequence length="246" mass="27834">MNNKLLCPLIISVCLGGNCQAAMLAVEAGMMDWQSKASDYFGEAKDNNPFITLKGAVGNEYGDIYGHVKWEDPDDGAYYGTEINVIGQINLGETDWNLYGQVFDKSKPSWGETNTMLGLSWDKSYGDTYLQVALAGHFVDATYKSFDADFEGGFNGGYVYFLASHKLNLFKQDFKLTWWQEHFFNREDDYLVLSGDGKDFGFNGALSVNWSFTKNLSFILSYRYAENNLGKQGYHDAIFYSLQYQL</sequence>
<feature type="chain" id="PRO_5028979354" description="Ion channel protein Tsx" evidence="1">
    <location>
        <begin position="22"/>
        <end position="246"/>
    </location>
</feature>
<protein>
    <recommendedName>
        <fullName evidence="6">Ion channel protein Tsx</fullName>
    </recommendedName>
</protein>
<reference evidence="3 5" key="2">
    <citation type="submission" date="2019-11" db="EMBL/GenBank/DDBJ databases">
        <title>Complete Genome Sequence of Shewanella chilikensis Strain DC57, Isolated from Corroded Seal Rings at a floating production facility in Australia.</title>
        <authorList>
            <person name="Salgar-Chaparro S.J."/>
            <person name="Castillo-Villamizar G.A."/>
            <person name="Poehlein A."/>
            <person name="Daniel R."/>
            <person name="Machuca L."/>
        </authorList>
    </citation>
    <scope>NUCLEOTIDE SEQUENCE [LARGE SCALE GENOMIC DNA]</scope>
    <source>
        <strain evidence="3 5">DC57</strain>
    </source>
</reference>
<evidence type="ECO:0000313" key="2">
    <source>
        <dbReference type="EMBL" id="PYE58413.1"/>
    </source>
</evidence>
<keyword evidence="4" id="KW-1185">Reference proteome</keyword>
<gene>
    <name evidence="2" type="ORF">C8J23_11459</name>
    <name evidence="3" type="ORF">GII14_17395</name>
</gene>
<dbReference type="EMBL" id="CP045857">
    <property type="protein sequence ID" value="QIJ05749.1"/>
    <property type="molecule type" value="Genomic_DNA"/>
</dbReference>
<name>A0A6G7LVE5_9GAMM</name>
<evidence type="ECO:0008006" key="6">
    <source>
        <dbReference type="Google" id="ProtNLM"/>
    </source>
</evidence>
<keyword evidence="1" id="KW-0732">Signal</keyword>
<evidence type="ECO:0000313" key="3">
    <source>
        <dbReference type="EMBL" id="QIJ05749.1"/>
    </source>
</evidence>
<dbReference type="EMBL" id="QJSY01000014">
    <property type="protein sequence ID" value="PYE58413.1"/>
    <property type="molecule type" value="Genomic_DNA"/>
</dbReference>
<dbReference type="RefSeq" id="WP_101053732.1">
    <property type="nucleotide sequence ID" value="NZ_BMXX01000014.1"/>
</dbReference>
<evidence type="ECO:0000256" key="1">
    <source>
        <dbReference type="SAM" id="SignalP"/>
    </source>
</evidence>
<evidence type="ECO:0000313" key="5">
    <source>
        <dbReference type="Proteomes" id="UP000502117"/>
    </source>
</evidence>
<feature type="signal peptide" evidence="1">
    <location>
        <begin position="1"/>
        <end position="21"/>
    </location>
</feature>